<dbReference type="AlphaFoldDB" id="A0A5C6N4A4"/>
<dbReference type="EMBL" id="RHFK02000018">
    <property type="protein sequence ID" value="TWW61191.1"/>
    <property type="molecule type" value="Genomic_DNA"/>
</dbReference>
<evidence type="ECO:0000313" key="3">
    <source>
        <dbReference type="Proteomes" id="UP000324091"/>
    </source>
</evidence>
<reference evidence="2 3" key="1">
    <citation type="submission" date="2019-04" db="EMBL/GenBank/DDBJ databases">
        <title>Chromosome genome assembly for Takifugu flavidus.</title>
        <authorList>
            <person name="Xiao S."/>
        </authorList>
    </citation>
    <scope>NUCLEOTIDE SEQUENCE [LARGE SCALE GENOMIC DNA]</scope>
    <source>
        <strain evidence="2">HTHZ2018</strain>
        <tissue evidence="2">Muscle</tissue>
    </source>
</reference>
<feature type="compositionally biased region" description="Basic and acidic residues" evidence="1">
    <location>
        <begin position="88"/>
        <end position="99"/>
    </location>
</feature>
<proteinExistence type="predicted"/>
<feature type="region of interest" description="Disordered" evidence="1">
    <location>
        <begin position="77"/>
        <end position="99"/>
    </location>
</feature>
<name>A0A5C6N4A4_9TELE</name>
<protein>
    <submittedName>
        <fullName evidence="2">Uncharacterized protein</fullName>
    </submittedName>
</protein>
<comment type="caution">
    <text evidence="2">The sequence shown here is derived from an EMBL/GenBank/DDBJ whole genome shotgun (WGS) entry which is preliminary data.</text>
</comment>
<accession>A0A5C6N4A4</accession>
<evidence type="ECO:0000256" key="1">
    <source>
        <dbReference type="SAM" id="MobiDB-lite"/>
    </source>
</evidence>
<dbReference type="Proteomes" id="UP000324091">
    <property type="component" value="Chromosome 5"/>
</dbReference>
<keyword evidence="3" id="KW-1185">Reference proteome</keyword>
<evidence type="ECO:0000313" key="2">
    <source>
        <dbReference type="EMBL" id="TWW61191.1"/>
    </source>
</evidence>
<sequence length="99" mass="10631">MPVGEVSGCKRGLRIPEGSSDSPRVTHRLSEGKSNRKGRLKKVPVQRGLKRGGKTIGVQMDASPLFLDDLPLPPSLRPISPSVPRTLGRRDAVAKRGAV</sequence>
<gene>
    <name evidence="2" type="ORF">D4764_05G0012810</name>
</gene>
<organism evidence="2 3">
    <name type="scientific">Takifugu flavidus</name>
    <name type="common">sansaifugu</name>
    <dbReference type="NCBI Taxonomy" id="433684"/>
    <lineage>
        <taxon>Eukaryota</taxon>
        <taxon>Metazoa</taxon>
        <taxon>Chordata</taxon>
        <taxon>Craniata</taxon>
        <taxon>Vertebrata</taxon>
        <taxon>Euteleostomi</taxon>
        <taxon>Actinopterygii</taxon>
        <taxon>Neopterygii</taxon>
        <taxon>Teleostei</taxon>
        <taxon>Neoteleostei</taxon>
        <taxon>Acanthomorphata</taxon>
        <taxon>Eupercaria</taxon>
        <taxon>Tetraodontiformes</taxon>
        <taxon>Tetradontoidea</taxon>
        <taxon>Tetraodontidae</taxon>
        <taxon>Takifugu</taxon>
    </lineage>
</organism>
<feature type="region of interest" description="Disordered" evidence="1">
    <location>
        <begin position="1"/>
        <end position="39"/>
    </location>
</feature>